<feature type="region of interest" description="Disordered" evidence="1">
    <location>
        <begin position="1"/>
        <end position="75"/>
    </location>
</feature>
<feature type="non-terminal residue" evidence="2">
    <location>
        <position position="1"/>
    </location>
</feature>
<sequence>KKRERGQILDKPELFNGQEEKDQLDVTEDEASNSSNNNPSRSNIASSHPRSPNTCRDLNSKMANGNIRLGPSVVT</sequence>
<name>A0A0B6ZRS3_9EUPU</name>
<reference evidence="2" key="1">
    <citation type="submission" date="2014-12" db="EMBL/GenBank/DDBJ databases">
        <title>Insight into the proteome of Arion vulgaris.</title>
        <authorList>
            <person name="Aradska J."/>
            <person name="Bulat T."/>
            <person name="Smidak R."/>
            <person name="Sarate P."/>
            <person name="Gangsoo J."/>
            <person name="Sialana F."/>
            <person name="Bilban M."/>
            <person name="Lubec G."/>
        </authorList>
    </citation>
    <scope>NUCLEOTIDE SEQUENCE</scope>
    <source>
        <tissue evidence="2">Skin</tissue>
    </source>
</reference>
<dbReference type="AlphaFoldDB" id="A0A0B6ZRS3"/>
<evidence type="ECO:0000256" key="1">
    <source>
        <dbReference type="SAM" id="MobiDB-lite"/>
    </source>
</evidence>
<protein>
    <submittedName>
        <fullName evidence="2">Uncharacterized protein</fullName>
    </submittedName>
</protein>
<feature type="compositionally biased region" description="Polar residues" evidence="1">
    <location>
        <begin position="48"/>
        <end position="63"/>
    </location>
</feature>
<organism evidence="2">
    <name type="scientific">Arion vulgaris</name>
    <dbReference type="NCBI Taxonomy" id="1028688"/>
    <lineage>
        <taxon>Eukaryota</taxon>
        <taxon>Metazoa</taxon>
        <taxon>Spiralia</taxon>
        <taxon>Lophotrochozoa</taxon>
        <taxon>Mollusca</taxon>
        <taxon>Gastropoda</taxon>
        <taxon>Heterobranchia</taxon>
        <taxon>Euthyneura</taxon>
        <taxon>Panpulmonata</taxon>
        <taxon>Eupulmonata</taxon>
        <taxon>Stylommatophora</taxon>
        <taxon>Helicina</taxon>
        <taxon>Arionoidea</taxon>
        <taxon>Arionidae</taxon>
        <taxon>Arion</taxon>
    </lineage>
</organism>
<feature type="compositionally biased region" description="Basic and acidic residues" evidence="1">
    <location>
        <begin position="1"/>
        <end position="24"/>
    </location>
</feature>
<proteinExistence type="predicted"/>
<gene>
    <name evidence="2" type="primary">ORF78013</name>
</gene>
<dbReference type="EMBL" id="HACG01024489">
    <property type="protein sequence ID" value="CEK71354.1"/>
    <property type="molecule type" value="Transcribed_RNA"/>
</dbReference>
<feature type="compositionally biased region" description="Low complexity" evidence="1">
    <location>
        <begin position="32"/>
        <end position="47"/>
    </location>
</feature>
<evidence type="ECO:0000313" key="2">
    <source>
        <dbReference type="EMBL" id="CEK71354.1"/>
    </source>
</evidence>
<accession>A0A0B6ZRS3</accession>